<dbReference type="Gene3D" id="2.40.180.10">
    <property type="entry name" value="Catalase core domain"/>
    <property type="match status" value="1"/>
</dbReference>
<dbReference type="OrthoDB" id="9765610at2"/>
<dbReference type="GO" id="GO:0020037">
    <property type="term" value="F:heme binding"/>
    <property type="evidence" value="ECO:0007669"/>
    <property type="project" value="InterPro"/>
</dbReference>
<accession>A0A521FQK0</accession>
<dbReference type="Proteomes" id="UP000319014">
    <property type="component" value="Unassembled WGS sequence"/>
</dbReference>
<protein>
    <recommendedName>
        <fullName evidence="3">Catalase</fullName>
    </recommendedName>
</protein>
<organism evidence="1 2">
    <name type="scientific">Paracoccus laeviglucosivorans</name>
    <dbReference type="NCBI Taxonomy" id="1197861"/>
    <lineage>
        <taxon>Bacteria</taxon>
        <taxon>Pseudomonadati</taxon>
        <taxon>Pseudomonadota</taxon>
        <taxon>Alphaproteobacteria</taxon>
        <taxon>Rhodobacterales</taxon>
        <taxon>Paracoccaceae</taxon>
        <taxon>Paracoccus</taxon>
    </lineage>
</organism>
<reference evidence="1 2" key="1">
    <citation type="submission" date="2017-05" db="EMBL/GenBank/DDBJ databases">
        <authorList>
            <person name="Varghese N."/>
            <person name="Submissions S."/>
        </authorList>
    </citation>
    <scope>NUCLEOTIDE SEQUENCE [LARGE SCALE GENOMIC DNA]</scope>
    <source>
        <strain evidence="1 2">DSM 100094</strain>
    </source>
</reference>
<dbReference type="EMBL" id="FXTK01000033">
    <property type="protein sequence ID" value="SMO98344.1"/>
    <property type="molecule type" value="Genomic_DNA"/>
</dbReference>
<dbReference type="SUPFAM" id="SSF56634">
    <property type="entry name" value="Heme-dependent catalase-like"/>
    <property type="match status" value="1"/>
</dbReference>
<gene>
    <name evidence="1" type="ORF">SAMN06265221_13321</name>
</gene>
<evidence type="ECO:0000313" key="2">
    <source>
        <dbReference type="Proteomes" id="UP000319014"/>
    </source>
</evidence>
<proteinExistence type="predicted"/>
<name>A0A521FQK0_9RHOB</name>
<evidence type="ECO:0008006" key="3">
    <source>
        <dbReference type="Google" id="ProtNLM"/>
    </source>
</evidence>
<dbReference type="PANTHER" id="PTHR36195">
    <property type="entry name" value="DOMAIN PROTEIN, PUTATIVE (AFU_ORTHOLOGUE AFUA_5G01990)-RELATED-RELATED"/>
    <property type="match status" value="1"/>
</dbReference>
<dbReference type="PANTHER" id="PTHR36195:SF4">
    <property type="entry name" value="DOMAIN PROTEIN, PUTATIVE (AFU_ORTHOLOGUE AFUA_5G01990)-RELATED"/>
    <property type="match status" value="1"/>
</dbReference>
<dbReference type="AlphaFoldDB" id="A0A521FQK0"/>
<keyword evidence="2" id="KW-1185">Reference proteome</keyword>
<dbReference type="RefSeq" id="WP_142664931.1">
    <property type="nucleotide sequence ID" value="NZ_FXTK01000033.1"/>
</dbReference>
<dbReference type="CDD" id="cd08152">
    <property type="entry name" value="y4iL_like"/>
    <property type="match status" value="1"/>
</dbReference>
<sequence length="358" mass="38983">MTTAVRYSDALETVAPAEAETVRELLDAFDHILRTTARDYGHAVRSVHAKAHAVLRGSFVIDGHLPQELAQGLFAKGGAHDAWLRISTNPGDLLSDKISLPRGIALKVEDVQGPRLAGAVGHSQDFLMINGSVFASPTAREFARQLKLLAATTDRAEGGKIMLSKALQVVNKALGLAGLESIALAGLGGASQVDPLGETYFSATPFRYGDHVAKFRLRPLSPALTALTGTQVDTGTGENPIRTTIRAEIAGFDAEWAFEVQLARDLEKQPIEDASVEWAETDAPFVQVATLRVPRQDSWARDQVARVDEHMRFSPWNGLAAHRPLGGVNRARRLPYEQSAQFRAHFNRCPMQDLDIPE</sequence>
<evidence type="ECO:0000313" key="1">
    <source>
        <dbReference type="EMBL" id="SMO98344.1"/>
    </source>
</evidence>
<dbReference type="InterPro" id="IPR020835">
    <property type="entry name" value="Catalase_sf"/>
</dbReference>